<proteinExistence type="predicted"/>
<reference evidence="2" key="1">
    <citation type="journal article" date="2019" name="Sci. Rep.">
        <title>Draft genome of Tanacetum cinerariifolium, the natural source of mosquito coil.</title>
        <authorList>
            <person name="Yamashiro T."/>
            <person name="Shiraishi A."/>
            <person name="Satake H."/>
            <person name="Nakayama K."/>
        </authorList>
    </citation>
    <scope>NUCLEOTIDE SEQUENCE</scope>
</reference>
<accession>A0A699TA60</accession>
<gene>
    <name evidence="2" type="ORF">Tci_878342</name>
</gene>
<dbReference type="EMBL" id="BKCJ011224451">
    <property type="protein sequence ID" value="GFD06373.1"/>
    <property type="molecule type" value="Genomic_DNA"/>
</dbReference>
<dbReference type="AlphaFoldDB" id="A0A699TA60"/>
<evidence type="ECO:0000256" key="1">
    <source>
        <dbReference type="SAM" id="MobiDB-lite"/>
    </source>
</evidence>
<protein>
    <submittedName>
        <fullName evidence="2">Uncharacterized protein</fullName>
    </submittedName>
</protein>
<feature type="non-terminal residue" evidence="2">
    <location>
        <position position="1"/>
    </location>
</feature>
<feature type="region of interest" description="Disordered" evidence="1">
    <location>
        <begin position="1"/>
        <end position="70"/>
    </location>
</feature>
<comment type="caution">
    <text evidence="2">The sequence shown here is derived from an EMBL/GenBank/DDBJ whole genome shotgun (WGS) entry which is preliminary data.</text>
</comment>
<feature type="compositionally biased region" description="Pro residues" evidence="1">
    <location>
        <begin position="46"/>
        <end position="63"/>
    </location>
</feature>
<evidence type="ECO:0000313" key="2">
    <source>
        <dbReference type="EMBL" id="GFD06373.1"/>
    </source>
</evidence>
<organism evidence="2">
    <name type="scientific">Tanacetum cinerariifolium</name>
    <name type="common">Dalmatian daisy</name>
    <name type="synonym">Chrysanthemum cinerariifolium</name>
    <dbReference type="NCBI Taxonomy" id="118510"/>
    <lineage>
        <taxon>Eukaryota</taxon>
        <taxon>Viridiplantae</taxon>
        <taxon>Streptophyta</taxon>
        <taxon>Embryophyta</taxon>
        <taxon>Tracheophyta</taxon>
        <taxon>Spermatophyta</taxon>
        <taxon>Magnoliopsida</taxon>
        <taxon>eudicotyledons</taxon>
        <taxon>Gunneridae</taxon>
        <taxon>Pentapetalae</taxon>
        <taxon>asterids</taxon>
        <taxon>campanulids</taxon>
        <taxon>Asterales</taxon>
        <taxon>Asteraceae</taxon>
        <taxon>Asteroideae</taxon>
        <taxon>Anthemideae</taxon>
        <taxon>Anthemidinae</taxon>
        <taxon>Tanacetum</taxon>
    </lineage>
</organism>
<sequence length="196" mass="21515">SGVETPLFATMLVQPQAATKEEDEEDKFPAASTSPLPPQAQSVTPSPSPPQAQPAPPSSPPQEQPTTTSASDMTILDTLMETCTTLSHKVAALKQDKVAQALKIFKLKRWVKRLEKQRGSKSSGLKRGRIEAIDADEDITLVDMETEVDLDVELQRRLERKDDDNAAAKEVNAAEPNVFDDEEVTMTMAQTLIKMK</sequence>
<name>A0A699TA60_TANCI</name>
<feature type="non-terminal residue" evidence="2">
    <location>
        <position position="196"/>
    </location>
</feature>